<organism evidence="3 4">
    <name type="scientific">Colwellia maritima</name>
    <dbReference type="NCBI Taxonomy" id="2912588"/>
    <lineage>
        <taxon>Bacteria</taxon>
        <taxon>Pseudomonadati</taxon>
        <taxon>Pseudomonadota</taxon>
        <taxon>Gammaproteobacteria</taxon>
        <taxon>Alteromonadales</taxon>
        <taxon>Colwelliaceae</taxon>
        <taxon>Colwellia</taxon>
    </lineage>
</organism>
<evidence type="ECO:0000256" key="1">
    <source>
        <dbReference type="SAM" id="MobiDB-lite"/>
    </source>
</evidence>
<feature type="transmembrane region" description="Helical" evidence="2">
    <location>
        <begin position="6"/>
        <end position="26"/>
    </location>
</feature>
<comment type="caution">
    <text evidence="3">The sequence shown here is derived from an EMBL/GenBank/DDBJ whole genome shotgun (WGS) entry which is preliminary data.</text>
</comment>
<name>A0ABS9X2Q3_9GAMM</name>
<keyword evidence="4" id="KW-1185">Reference proteome</keyword>
<sequence length="73" mass="8451">MDYGTLRGLFALLILALFIIIVVWSYSKKRKSSFDEVANSIFEEDKVLKEQATKENKNNHLETDSKQETNKNV</sequence>
<dbReference type="RefSeq" id="WP_242286953.1">
    <property type="nucleotide sequence ID" value="NZ_JAKKSL010000002.1"/>
</dbReference>
<dbReference type="EMBL" id="JAKKSL010000002">
    <property type="protein sequence ID" value="MCI2284523.1"/>
    <property type="molecule type" value="Genomic_DNA"/>
</dbReference>
<reference evidence="3" key="1">
    <citation type="submission" date="2022-01" db="EMBL/GenBank/DDBJ databases">
        <title>Colwellia maritima, isolated from seawater.</title>
        <authorList>
            <person name="Kristyanto S."/>
            <person name="Jung J."/>
            <person name="Jeon C.O."/>
        </authorList>
    </citation>
    <scope>NUCLEOTIDE SEQUENCE</scope>
    <source>
        <strain evidence="3">MSW7</strain>
    </source>
</reference>
<evidence type="ECO:0000313" key="3">
    <source>
        <dbReference type="EMBL" id="MCI2284523.1"/>
    </source>
</evidence>
<feature type="region of interest" description="Disordered" evidence="1">
    <location>
        <begin position="52"/>
        <end position="73"/>
    </location>
</feature>
<keyword evidence="2" id="KW-0472">Membrane</keyword>
<dbReference type="Proteomes" id="UP001139646">
    <property type="component" value="Unassembled WGS sequence"/>
</dbReference>
<accession>A0ABS9X2Q3</accession>
<evidence type="ECO:0000256" key="2">
    <source>
        <dbReference type="SAM" id="Phobius"/>
    </source>
</evidence>
<dbReference type="InterPro" id="IPR008621">
    <property type="entry name" value="Cbb3-typ_cyt_oxidase_comp"/>
</dbReference>
<evidence type="ECO:0000313" key="4">
    <source>
        <dbReference type="Proteomes" id="UP001139646"/>
    </source>
</evidence>
<keyword evidence="2" id="KW-1133">Transmembrane helix</keyword>
<protein>
    <submittedName>
        <fullName evidence="3">CcoQ/FixQ family Cbb3-type cytochrome c oxidase assembly chaperone</fullName>
    </submittedName>
</protein>
<keyword evidence="2" id="KW-0812">Transmembrane</keyword>
<dbReference type="Pfam" id="PF05545">
    <property type="entry name" value="FixQ"/>
    <property type="match status" value="1"/>
</dbReference>
<gene>
    <name evidence="3" type="ORF">L3081_15405</name>
</gene>
<proteinExistence type="predicted"/>